<comment type="caution">
    <text evidence="3">The sequence shown here is derived from an EMBL/GenBank/DDBJ whole genome shotgun (WGS) entry which is preliminary data.</text>
</comment>
<sequence length="686" mass="79342">MSGTSNTLAAMSTGVDADAYILDHAPLYETIFYYYMGYLLSPFAMICFLTILISNRVIVMSSVRDKYGNQGKHSSLPLWSNILLHGGITVLLGLCFIQSLHEMNVTDVFFKIFIENDDPSFLYMRLLAVVACSHIIEAFMSSTLDIKPLYDFDYSLFEMALQYYLYMVSLKHRAPLSPRIENLTQNQMLLDSLVIITNNIVIHSLELLNLRKFRLILSIITNVVHFYYTKDNFMVIIGTNRLYVTYLRLFFKFLPIVVILLNITYMVFDWFIHKCFSKDVSTQLQFFKELKYFYRLNSDQEMTRTVMILARRMLEKNSSSLKLNHVALDSATESLETGFDRNGISNDNVFISGYLNKLQTSPEDTVAQETKISHGNNNNQNKEDNDNYKLNIPSCFTKLKWSADLFLLSLEAILQISRQIVMVSLNFLKIRKSPVADDDDDEKHKKSVHSHDHHFKDLNRLVTSHNYYKFLTRYTLSPDGNQQIEQFDIHKYLLPNDDTSPDYCLPNDTDEHNKALKAQDKMAFIPTDTDGMKVELVQLFSDFNSNMMESTDNLNWYNSMYSILKYELENDKERVTRAQYGASNDETILNEVVLERWTANEDLREQVNGSNSNVFDYDDDDDDDNTDEGLDLLCVICLQEVRNIAFWPCRCLSICNDCRKTLGSRGFSTCVSCKSEVEGYTKLNIV</sequence>
<feature type="transmembrane region" description="Helical" evidence="2">
    <location>
        <begin position="32"/>
        <end position="55"/>
    </location>
</feature>
<organism evidence="3 4">
    <name type="scientific">Maudiozyma barnettii</name>
    <dbReference type="NCBI Taxonomy" id="61262"/>
    <lineage>
        <taxon>Eukaryota</taxon>
        <taxon>Fungi</taxon>
        <taxon>Dikarya</taxon>
        <taxon>Ascomycota</taxon>
        <taxon>Saccharomycotina</taxon>
        <taxon>Saccharomycetes</taxon>
        <taxon>Saccharomycetales</taxon>
        <taxon>Saccharomycetaceae</taxon>
        <taxon>Maudiozyma</taxon>
    </lineage>
</organism>
<keyword evidence="2" id="KW-1133">Transmembrane helix</keyword>
<gene>
    <name evidence="3" type="ORF">KABA2_13S03278</name>
</gene>
<protein>
    <submittedName>
        <fullName evidence="3">Similar to Saccharomyces cerevisiae YNL008C ASI3 Putative integral membrane E3 ubiquitin ligase</fullName>
    </submittedName>
</protein>
<feature type="region of interest" description="Disordered" evidence="1">
    <location>
        <begin position="367"/>
        <end position="386"/>
    </location>
</feature>
<dbReference type="GO" id="GO:0006511">
    <property type="term" value="P:ubiquitin-dependent protein catabolic process"/>
    <property type="evidence" value="ECO:0007669"/>
    <property type="project" value="TreeGrafter"/>
</dbReference>
<dbReference type="Pfam" id="PF13920">
    <property type="entry name" value="zf-C3HC4_3"/>
    <property type="match status" value="1"/>
</dbReference>
<accession>A0A8H2VKQ5</accession>
<evidence type="ECO:0000313" key="3">
    <source>
        <dbReference type="EMBL" id="CAB4257114.1"/>
    </source>
</evidence>
<dbReference type="EMBL" id="CAEFZW010000013">
    <property type="protein sequence ID" value="CAB4257114.1"/>
    <property type="molecule type" value="Genomic_DNA"/>
</dbReference>
<dbReference type="PANTHER" id="PTHR22696">
    <property type="entry name" value="E3 UBIQUITIN-PROTEIN LIGASE RNF26"/>
    <property type="match status" value="1"/>
</dbReference>
<evidence type="ECO:0000313" key="4">
    <source>
        <dbReference type="Proteomes" id="UP000644660"/>
    </source>
</evidence>
<keyword evidence="2" id="KW-0472">Membrane</keyword>
<feature type="transmembrane region" description="Helical" evidence="2">
    <location>
        <begin position="120"/>
        <end position="140"/>
    </location>
</feature>
<dbReference type="RefSeq" id="XP_041408958.1">
    <property type="nucleotide sequence ID" value="XM_041553024.1"/>
</dbReference>
<dbReference type="PANTHER" id="PTHR22696:SF1">
    <property type="entry name" value="E3 UBIQUITIN-PROTEIN LIGASE RNF26"/>
    <property type="match status" value="1"/>
</dbReference>
<dbReference type="AlphaFoldDB" id="A0A8H2VKQ5"/>
<dbReference type="GO" id="GO:0016567">
    <property type="term" value="P:protein ubiquitination"/>
    <property type="evidence" value="ECO:0007669"/>
    <property type="project" value="TreeGrafter"/>
</dbReference>
<name>A0A8H2VKQ5_9SACH</name>
<reference evidence="3 4" key="1">
    <citation type="submission" date="2020-05" db="EMBL/GenBank/DDBJ databases">
        <authorList>
            <person name="Casaregola S."/>
            <person name="Devillers H."/>
            <person name="Grondin C."/>
        </authorList>
    </citation>
    <scope>NUCLEOTIDE SEQUENCE [LARGE SCALE GENOMIC DNA]</scope>
    <source>
        <strain evidence="3 4">CLIB 1767</strain>
    </source>
</reference>
<evidence type="ECO:0000256" key="2">
    <source>
        <dbReference type="SAM" id="Phobius"/>
    </source>
</evidence>
<keyword evidence="4" id="KW-1185">Reference proteome</keyword>
<keyword evidence="2" id="KW-0812">Transmembrane</keyword>
<dbReference type="OrthoDB" id="66726at2759"/>
<dbReference type="GO" id="GO:0061630">
    <property type="term" value="F:ubiquitin protein ligase activity"/>
    <property type="evidence" value="ECO:0007669"/>
    <property type="project" value="TreeGrafter"/>
</dbReference>
<feature type="transmembrane region" description="Helical" evidence="2">
    <location>
        <begin position="249"/>
        <end position="268"/>
    </location>
</feature>
<dbReference type="GeneID" id="64860222"/>
<evidence type="ECO:0000256" key="1">
    <source>
        <dbReference type="SAM" id="MobiDB-lite"/>
    </source>
</evidence>
<dbReference type="InterPro" id="IPR013083">
    <property type="entry name" value="Znf_RING/FYVE/PHD"/>
</dbReference>
<dbReference type="Proteomes" id="UP000644660">
    <property type="component" value="Unassembled WGS sequence"/>
</dbReference>
<dbReference type="Gene3D" id="3.30.40.10">
    <property type="entry name" value="Zinc/RING finger domain, C3HC4 (zinc finger)"/>
    <property type="match status" value="1"/>
</dbReference>
<feature type="transmembrane region" description="Helical" evidence="2">
    <location>
        <begin position="76"/>
        <end position="100"/>
    </location>
</feature>
<proteinExistence type="predicted"/>